<reference evidence="1" key="1">
    <citation type="submission" date="2025-08" db="UniProtKB">
        <authorList>
            <consortium name="RefSeq"/>
        </authorList>
    </citation>
    <scope>IDENTIFICATION</scope>
</reference>
<evidence type="ECO:0000313" key="1">
    <source>
        <dbReference type="RefSeq" id="XP_016452070.1"/>
    </source>
</evidence>
<dbReference type="OrthoDB" id="10598017at2759"/>
<dbReference type="RefSeq" id="XP_016452070.1">
    <property type="nucleotide sequence ID" value="XM_016596584.1"/>
</dbReference>
<organism evidence="1">
    <name type="scientific">Nicotiana tabacum</name>
    <name type="common">Common tobacco</name>
    <dbReference type="NCBI Taxonomy" id="4097"/>
    <lineage>
        <taxon>Eukaryota</taxon>
        <taxon>Viridiplantae</taxon>
        <taxon>Streptophyta</taxon>
        <taxon>Embryophyta</taxon>
        <taxon>Tracheophyta</taxon>
        <taxon>Spermatophyta</taxon>
        <taxon>Magnoliopsida</taxon>
        <taxon>eudicotyledons</taxon>
        <taxon>Gunneridae</taxon>
        <taxon>Pentapetalae</taxon>
        <taxon>asterids</taxon>
        <taxon>lamiids</taxon>
        <taxon>Solanales</taxon>
        <taxon>Solanaceae</taxon>
        <taxon>Nicotianoideae</taxon>
        <taxon>Nicotianeae</taxon>
        <taxon>Nicotiana</taxon>
    </lineage>
</organism>
<dbReference type="AlphaFoldDB" id="A0A1S3YIZ2"/>
<accession>A0A1S3YIZ2</accession>
<gene>
    <name evidence="1" type="primary">LOC107776676</name>
</gene>
<name>A0A1S3YIZ2_TOBAC</name>
<dbReference type="STRING" id="4097.A0A1S3YIZ2"/>
<dbReference type="PaxDb" id="4097-A0A1S3YIZ2"/>
<proteinExistence type="predicted"/>
<dbReference type="KEGG" id="nta:107776676"/>
<protein>
    <submittedName>
        <fullName evidence="1">Uncharacterized protein</fullName>
    </submittedName>
</protein>
<sequence length="137" mass="15782">MQKCHTEVYYDIGSYCEFCARLFLLVITAQLGPVIMCKKETHARLAQSLFVRYRYKTVCILHYLSFHQIAFMNLHSKPSMKGNQHALISRGLCPTVPCSSMFRSYSLMIDNLAGGRSPYDEALHKLFEDYYLLGLVI</sequence>